<keyword evidence="4" id="KW-0472">Membrane</keyword>
<dbReference type="AlphaFoldDB" id="A0AA37KS58"/>
<dbReference type="InterPro" id="IPR011990">
    <property type="entry name" value="TPR-like_helical_dom_sf"/>
</dbReference>
<dbReference type="Gene3D" id="1.25.40.390">
    <property type="match status" value="1"/>
</dbReference>
<evidence type="ECO:0000256" key="2">
    <source>
        <dbReference type="ARBA" id="ARBA00006275"/>
    </source>
</evidence>
<evidence type="ECO:0000256" key="4">
    <source>
        <dbReference type="ARBA" id="ARBA00023136"/>
    </source>
</evidence>
<comment type="subcellular location">
    <subcellularLocation>
        <location evidence="1">Cell outer membrane</location>
    </subcellularLocation>
</comment>
<organism evidence="8 9">
    <name type="scientific">Alistipes finegoldii</name>
    <dbReference type="NCBI Taxonomy" id="214856"/>
    <lineage>
        <taxon>Bacteria</taxon>
        <taxon>Pseudomonadati</taxon>
        <taxon>Bacteroidota</taxon>
        <taxon>Bacteroidia</taxon>
        <taxon>Bacteroidales</taxon>
        <taxon>Rikenellaceae</taxon>
        <taxon>Alistipes</taxon>
    </lineage>
</organism>
<proteinExistence type="inferred from homology"/>
<evidence type="ECO:0000256" key="3">
    <source>
        <dbReference type="ARBA" id="ARBA00022729"/>
    </source>
</evidence>
<dbReference type="RefSeq" id="WP_195559951.1">
    <property type="nucleotide sequence ID" value="NZ_AP025581.1"/>
</dbReference>
<keyword evidence="3" id="KW-0732">Signal</keyword>
<comment type="caution">
    <text evidence="8">The sequence shown here is derived from an EMBL/GenBank/DDBJ whole genome shotgun (WGS) entry which is preliminary data.</text>
</comment>
<dbReference type="GO" id="GO:0009279">
    <property type="term" value="C:cell outer membrane"/>
    <property type="evidence" value="ECO:0007669"/>
    <property type="project" value="UniProtKB-SubCell"/>
</dbReference>
<evidence type="ECO:0000313" key="8">
    <source>
        <dbReference type="EMBL" id="GKI18674.1"/>
    </source>
</evidence>
<dbReference type="PROSITE" id="PS51257">
    <property type="entry name" value="PROKAR_LIPOPROTEIN"/>
    <property type="match status" value="1"/>
</dbReference>
<evidence type="ECO:0000259" key="7">
    <source>
        <dbReference type="Pfam" id="PF07980"/>
    </source>
</evidence>
<dbReference type="Pfam" id="PF07980">
    <property type="entry name" value="SusD_RagB"/>
    <property type="match status" value="1"/>
</dbReference>
<dbReference type="SUPFAM" id="SSF48452">
    <property type="entry name" value="TPR-like"/>
    <property type="match status" value="1"/>
</dbReference>
<evidence type="ECO:0000256" key="1">
    <source>
        <dbReference type="ARBA" id="ARBA00004442"/>
    </source>
</evidence>
<keyword evidence="5" id="KW-0998">Cell outer membrane</keyword>
<feature type="compositionally biased region" description="Polar residues" evidence="6">
    <location>
        <begin position="519"/>
        <end position="528"/>
    </location>
</feature>
<name>A0AA37KS58_9BACT</name>
<evidence type="ECO:0000313" key="9">
    <source>
        <dbReference type="Proteomes" id="UP001055105"/>
    </source>
</evidence>
<dbReference type="InterPro" id="IPR012944">
    <property type="entry name" value="SusD_RagB_dom"/>
</dbReference>
<accession>A0AA37KS58</accession>
<feature type="region of interest" description="Disordered" evidence="6">
    <location>
        <begin position="519"/>
        <end position="538"/>
    </location>
</feature>
<gene>
    <name evidence="8" type="ORF">CE91St16_15820</name>
</gene>
<feature type="domain" description="RagB/SusD" evidence="7">
    <location>
        <begin position="381"/>
        <end position="486"/>
    </location>
</feature>
<evidence type="ECO:0000256" key="5">
    <source>
        <dbReference type="ARBA" id="ARBA00023237"/>
    </source>
</evidence>
<sequence length="538" mass="59589">MKNILKTTTLALVCSMALTGCIKETFPTDSATSGQVSDSPTAVEAIVNAIPVNMTYPYSVYGRTNNYGFDFGYPGMMCATDAATGDVICSSGDEGSGYDWFTYWQSGILIGPTQTVCRFPWNCYYTFIKSSNDVVGLLAGVELSDAQKSYLGFAKAYRAQLYLDLARLYDPLDNKYTDVSGVKGLTVPIVDENTTEDMARNNPRVTREAMFEFILRDLDDAEALLANYTSSSKTNPSLAVVYGIKARAYLWLGGFDSSKYADAATYARKAIDASKCTIMTEAEWLNPKTGFNKANNSWMWYLPQSTEGIANLVNFAAWRSSEATWGYGGKYVFEGVTSNFYNEISDTDWRKRAFVGPDAKYADYSDITNLTAAQFANLPAYANLKFHPAEGETATYSVGNVTDIPMMRVEEMYLIEAEATAHADASAGLQLLKTFMAKRDPEFSTSAVSSADVVEEIIWNKRIELWGEGVVFYDFKRLNYSLKTGYVGTNVPSGCRFSTDGRAPWWNFCIPETETHQNTALESQNNPNPVGIIDPWVQ</sequence>
<dbReference type="EMBL" id="BQOL01000001">
    <property type="protein sequence ID" value="GKI18674.1"/>
    <property type="molecule type" value="Genomic_DNA"/>
</dbReference>
<protein>
    <submittedName>
        <fullName evidence="8">Membrane protein</fullName>
    </submittedName>
</protein>
<comment type="similarity">
    <text evidence="2">Belongs to the SusD family.</text>
</comment>
<dbReference type="Proteomes" id="UP001055105">
    <property type="component" value="Unassembled WGS sequence"/>
</dbReference>
<reference evidence="8" key="1">
    <citation type="submission" date="2022-01" db="EMBL/GenBank/DDBJ databases">
        <title>Novel bile acid biosynthetic pathways are enriched in the microbiome of centenarians.</title>
        <authorList>
            <person name="Sato Y."/>
            <person name="Atarashi K."/>
            <person name="Plichta R.D."/>
            <person name="Arai Y."/>
            <person name="Sasajima S."/>
            <person name="Kearney M.S."/>
            <person name="Suda W."/>
            <person name="Takeshita K."/>
            <person name="Sasaki T."/>
            <person name="Okamoto S."/>
            <person name="Skelly N.A."/>
            <person name="Okamura Y."/>
            <person name="Vlamakis H."/>
            <person name="Li Y."/>
            <person name="Tanoue T."/>
            <person name="Takei H."/>
            <person name="Nittono H."/>
            <person name="Narushima S."/>
            <person name="Irie J."/>
            <person name="Itoh H."/>
            <person name="Moriya K."/>
            <person name="Sugiura Y."/>
            <person name="Suematsu M."/>
            <person name="Moritoki N."/>
            <person name="Shibata S."/>
            <person name="Littman R.D."/>
            <person name="Fischbach A.M."/>
            <person name="Uwamino Y."/>
            <person name="Inoue T."/>
            <person name="Honda A."/>
            <person name="Hattori M."/>
            <person name="Murai T."/>
            <person name="Xavier J.R."/>
            <person name="Hirose N."/>
            <person name="Honda K."/>
        </authorList>
    </citation>
    <scope>NUCLEOTIDE SEQUENCE</scope>
    <source>
        <strain evidence="8">CE91-St16</strain>
    </source>
</reference>
<evidence type="ECO:0000256" key="6">
    <source>
        <dbReference type="SAM" id="MobiDB-lite"/>
    </source>
</evidence>